<dbReference type="EMBL" id="AJLO02000041">
    <property type="protein sequence ID" value="KOE97600.1"/>
    <property type="molecule type" value="Genomic_DNA"/>
</dbReference>
<feature type="transmembrane region" description="Helical" evidence="1">
    <location>
        <begin position="6"/>
        <end position="26"/>
    </location>
</feature>
<evidence type="ECO:0000313" key="2">
    <source>
        <dbReference type="EMBL" id="KOE97600.1"/>
    </source>
</evidence>
<comment type="caution">
    <text evidence="2">The sequence shown here is derived from an EMBL/GenBank/DDBJ whole genome shotgun (WGS) entry which is preliminary data.</text>
</comment>
<evidence type="ECO:0000313" key="3">
    <source>
        <dbReference type="Proteomes" id="UP000036890"/>
    </source>
</evidence>
<reference evidence="2 3" key="1">
    <citation type="journal article" date="2012" name="J. Bacteriol.">
        <title>Genome sequence of a novel nicotine-degrading strain, Pseudomonas geniculata N1.</title>
        <authorList>
            <person name="Tang H."/>
            <person name="Yu H."/>
            <person name="Tai C."/>
            <person name="Huang K."/>
            <person name="Liu Y."/>
            <person name="Wang L."/>
            <person name="Yao Y."/>
            <person name="Wu G."/>
            <person name="Xu P."/>
        </authorList>
    </citation>
    <scope>NUCLEOTIDE SEQUENCE [LARGE SCALE GENOMIC DNA]</scope>
    <source>
        <strain evidence="2 3">N1</strain>
    </source>
</reference>
<protein>
    <submittedName>
        <fullName evidence="2">Uncharacterized protein</fullName>
    </submittedName>
</protein>
<gene>
    <name evidence="2" type="ORF">W7K_19155</name>
</gene>
<name>A0A0L8A5M3_9GAMM</name>
<keyword evidence="1" id="KW-0472">Membrane</keyword>
<sequence length="169" mass="18735">MESAVWGFIGTLVGALASIGTSWITTRSATYAQREKIQLEWRVRQREFQIKAITELQEILGEFVRVTGKIRHIDEMRERAGHTGGALPIGEDLSDAFSHHLRRINVLLARIHDARVQGSIQKVSGTAVKISLGMGVDMQNMLQFSDEIECANLALTACLGSIYSTKLSH</sequence>
<proteinExistence type="predicted"/>
<dbReference type="AlphaFoldDB" id="A0A0L8A5M3"/>
<organism evidence="2 3">
    <name type="scientific">Stenotrophomonas geniculata N1</name>
    <dbReference type="NCBI Taxonomy" id="1167641"/>
    <lineage>
        <taxon>Bacteria</taxon>
        <taxon>Pseudomonadati</taxon>
        <taxon>Pseudomonadota</taxon>
        <taxon>Gammaproteobacteria</taxon>
        <taxon>Lysobacterales</taxon>
        <taxon>Lysobacteraceae</taxon>
        <taxon>Stenotrophomonas</taxon>
    </lineage>
</organism>
<accession>A0A0L8A5M3</accession>
<keyword evidence="1" id="KW-0812">Transmembrane</keyword>
<dbReference type="Proteomes" id="UP000036890">
    <property type="component" value="Unassembled WGS sequence"/>
</dbReference>
<dbReference type="RefSeq" id="WP_010481226.1">
    <property type="nucleotide sequence ID" value="NZ_AJLO02000041.1"/>
</dbReference>
<evidence type="ECO:0000256" key="1">
    <source>
        <dbReference type="SAM" id="Phobius"/>
    </source>
</evidence>
<dbReference type="OrthoDB" id="1447951at2"/>
<keyword evidence="1" id="KW-1133">Transmembrane helix</keyword>